<keyword evidence="1" id="KW-0472">Membrane</keyword>
<dbReference type="PANTHER" id="PTHR34351">
    <property type="entry name" value="SLR1927 PROTEIN-RELATED"/>
    <property type="match status" value="1"/>
</dbReference>
<organism evidence="2 3">
    <name type="scientific">Rugosibacter aromaticivorans</name>
    <dbReference type="NCBI Taxonomy" id="1565605"/>
    <lineage>
        <taxon>Bacteria</taxon>
        <taxon>Pseudomonadati</taxon>
        <taxon>Pseudomonadota</taxon>
        <taxon>Betaproteobacteria</taxon>
        <taxon>Nitrosomonadales</taxon>
        <taxon>Sterolibacteriaceae</taxon>
        <taxon>Rugosibacter</taxon>
    </lineage>
</organism>
<evidence type="ECO:0000256" key="1">
    <source>
        <dbReference type="SAM" id="Phobius"/>
    </source>
</evidence>
<dbReference type="EMBL" id="CP010554">
    <property type="protein sequence ID" value="AJP49384.1"/>
    <property type="molecule type" value="Genomic_DNA"/>
</dbReference>
<feature type="transmembrane region" description="Helical" evidence="1">
    <location>
        <begin position="64"/>
        <end position="84"/>
    </location>
</feature>
<gene>
    <name evidence="2" type="ORF">PG1C_03555</name>
</gene>
<proteinExistence type="predicted"/>
<reference evidence="2 3" key="1">
    <citation type="journal article" date="2015" name="Genome Announc.">
        <title>Complete Genome Sequence of a Novel Bacterium within the Family Rhodocyclaceae That Degrades Polycyclic Aromatic Hydrocarbons.</title>
        <authorList>
            <person name="Singleton D.R."/>
            <person name="Dickey A.N."/>
            <person name="Scholl E.H."/>
            <person name="Wright F.A."/>
            <person name="Aitken M.D."/>
        </authorList>
    </citation>
    <scope>NUCLEOTIDE SEQUENCE [LARGE SCALE GENOMIC DNA]</scope>
    <source>
        <strain evidence="3">PG1-Ca6</strain>
    </source>
</reference>
<sequence length="329" mass="36137">MRHFLHERFVRWALRVPTPEPTPITLVQRRVYVLPTRVGLAFAVALITIFLGAVNYNLSLGHALVFWLAGLGIVTILHTFRNLVQLTLRPGRCPPVFAGDLASFDLLLENTRRDARINMQLSFSGEPPVEIDLPAHTTNTATLTLPATQRGWLALPRVTVETTWPLGLIRAWSYIAPDMRCLVYPAPARNAPPLPWNSEAFQGASNVGQGADDFAGLRHHQPADPPRHVAWKAAARQDDGKLQTKLFSGQSAQELWLDWDAAPSALTTEQRIACLTRWLLDADTAGMHWGLRLPSVRLAPAQGAAHRAAGLQALALYALPAASRAHGTP</sequence>
<keyword evidence="1" id="KW-1133">Transmembrane helix</keyword>
<evidence type="ECO:0000313" key="3">
    <source>
        <dbReference type="Proteomes" id="UP000061603"/>
    </source>
</evidence>
<keyword evidence="1" id="KW-0812">Transmembrane</keyword>
<keyword evidence="3" id="KW-1185">Reference proteome</keyword>
<feature type="transmembrane region" description="Helical" evidence="1">
    <location>
        <begin position="38"/>
        <end position="58"/>
    </location>
</feature>
<protein>
    <submittedName>
        <fullName evidence="2">Uncharacterized protein</fullName>
    </submittedName>
</protein>
<dbReference type="PANTHER" id="PTHR34351:SF1">
    <property type="entry name" value="SLR1927 PROTEIN"/>
    <property type="match status" value="1"/>
</dbReference>
<dbReference type="PATRIC" id="fig|1565605.3.peg.751"/>
<dbReference type="HOGENOM" id="CLU_054568_0_1_4"/>
<dbReference type="STRING" id="1565605.PG1C_03555"/>
<dbReference type="KEGG" id="rbu:PG1C_03555"/>
<dbReference type="Proteomes" id="UP000061603">
    <property type="component" value="Chromosome"/>
</dbReference>
<evidence type="ECO:0000313" key="2">
    <source>
        <dbReference type="EMBL" id="AJP49384.1"/>
    </source>
</evidence>
<accession>A0A0C5JC82</accession>
<dbReference type="AlphaFoldDB" id="A0A0C5JC82"/>
<name>A0A0C5JC82_9PROT</name>